<reference evidence="2 3" key="2">
    <citation type="journal article" date="2011" name="PLoS Genet.">
        <title>Caenorhabditis briggsae recombinant inbred line genotypes reveal inter-strain incompatibility and the evolution of recombination.</title>
        <authorList>
            <person name="Ross J.A."/>
            <person name="Koboldt D.C."/>
            <person name="Staisch J.E."/>
            <person name="Chamberlin H.M."/>
            <person name="Gupta B.P."/>
            <person name="Miller R.D."/>
            <person name="Baird S.E."/>
            <person name="Haag E.S."/>
        </authorList>
    </citation>
    <scope>NUCLEOTIDE SEQUENCE [LARGE SCALE GENOMIC DNA]</scope>
    <source>
        <strain evidence="2 3">AF16</strain>
    </source>
</reference>
<dbReference type="PANTHER" id="PTHR22714">
    <property type="entry name" value="PROTEIN CBG02446-RELATED"/>
    <property type="match status" value="1"/>
</dbReference>
<dbReference type="GeneID" id="8587004"/>
<dbReference type="EMBL" id="HE601482">
    <property type="protein sequence ID" value="CAP30243.1"/>
    <property type="molecule type" value="Genomic_DNA"/>
</dbReference>
<dbReference type="OMA" id="QLYQTDM"/>
<dbReference type="RefSeq" id="XP_002645006.1">
    <property type="nucleotide sequence ID" value="XM_002644960.1"/>
</dbReference>
<dbReference type="HOGENOM" id="CLU_671882_0_0_1"/>
<dbReference type="AlphaFoldDB" id="A8XC04"/>
<dbReference type="Gene3D" id="3.40.190.10">
    <property type="entry name" value="Periplasmic binding protein-like II"/>
    <property type="match status" value="1"/>
</dbReference>
<evidence type="ECO:0000313" key="3">
    <source>
        <dbReference type="Proteomes" id="UP000008549"/>
    </source>
</evidence>
<dbReference type="InterPro" id="IPR001638">
    <property type="entry name" value="Solute-binding_3/MltF_N"/>
</dbReference>
<evidence type="ECO:0000313" key="4">
    <source>
        <dbReference type="WormBase" id="CBG10995"/>
    </source>
</evidence>
<dbReference type="Pfam" id="PF00497">
    <property type="entry name" value="SBP_bac_3"/>
    <property type="match status" value="1"/>
</dbReference>
<dbReference type="InterPro" id="IPR040128">
    <property type="entry name" value="T25E4.2-like"/>
</dbReference>
<proteinExistence type="predicted"/>
<sequence length="410" mass="46537">MTNIRIGVFPLEKDAQTCFEVPTCKNPGAEVEVLQLAFRLIGVNYTIVDVWKEFGQLYDFGAKQADGSWSGMIGLLQTGQLDMIGLSMRMSSEREEAVLFSYPTRVFETTISSFIVSSRVLLVVTLFTTFMLSQLYQTDMYAFLSAPLTYDIPFRTIKQALDVVDKKKMFFAAFENQSFLCTPNICNRYEQVIKKNPVKRGDTSDDVESLILKGGIYQSTIDSALLPGTLSWLNPGRSPKQYLVIRDEDAPSYYVAYTFAKKHKKLIRKFNNALIEVLPAVSLITTGHGYNTKKTPMVHICNSILIFLSVFSSCIIAHPHKTSVKDLEKDRMLTTNEYYVEKVNQMAGISCDLCMRAVYGVNYDFIQLKKDVIEMIRLDCEALFHDRAEDISECIRFLTTKVEKYSGKVS</sequence>
<feature type="domain" description="Solute-binding protein family 3/N-terminal" evidence="1">
    <location>
        <begin position="48"/>
        <end position="275"/>
    </location>
</feature>
<dbReference type="FunCoup" id="A8XC04">
    <property type="interactions" value="1"/>
</dbReference>
<reference evidence="2 3" key="1">
    <citation type="journal article" date="2003" name="PLoS Biol.">
        <title>The genome sequence of Caenorhabditis briggsae: a platform for comparative genomics.</title>
        <authorList>
            <person name="Stein L.D."/>
            <person name="Bao Z."/>
            <person name="Blasiar D."/>
            <person name="Blumenthal T."/>
            <person name="Brent M.R."/>
            <person name="Chen N."/>
            <person name="Chinwalla A."/>
            <person name="Clarke L."/>
            <person name="Clee C."/>
            <person name="Coghlan A."/>
            <person name="Coulson A."/>
            <person name="D'Eustachio P."/>
            <person name="Fitch D.H."/>
            <person name="Fulton L.A."/>
            <person name="Fulton R.E."/>
            <person name="Griffiths-Jones S."/>
            <person name="Harris T.W."/>
            <person name="Hillier L.W."/>
            <person name="Kamath R."/>
            <person name="Kuwabara P.E."/>
            <person name="Mardis E.R."/>
            <person name="Marra M.A."/>
            <person name="Miner T.L."/>
            <person name="Minx P."/>
            <person name="Mullikin J.C."/>
            <person name="Plumb R.W."/>
            <person name="Rogers J."/>
            <person name="Schein J.E."/>
            <person name="Sohrmann M."/>
            <person name="Spieth J."/>
            <person name="Stajich J.E."/>
            <person name="Wei C."/>
            <person name="Willey D."/>
            <person name="Wilson R.K."/>
            <person name="Durbin R."/>
            <person name="Waterston R.H."/>
        </authorList>
    </citation>
    <scope>NUCLEOTIDE SEQUENCE [LARGE SCALE GENOMIC DNA]</scope>
    <source>
        <strain evidence="2 3">AF16</strain>
    </source>
</reference>
<feature type="non-terminal residue" evidence="2">
    <location>
        <position position="410"/>
    </location>
</feature>
<evidence type="ECO:0000313" key="2">
    <source>
        <dbReference type="EMBL" id="CAP30243.1"/>
    </source>
</evidence>
<dbReference type="eggNOG" id="KOG1052">
    <property type="taxonomic scope" value="Eukaryota"/>
</dbReference>
<gene>
    <name evidence="2 4" type="ORF">CBG10995</name>
    <name evidence="2" type="ORF">CBG_10995</name>
</gene>
<evidence type="ECO:0000259" key="1">
    <source>
        <dbReference type="Pfam" id="PF00497"/>
    </source>
</evidence>
<dbReference type="InParanoid" id="A8XC04"/>
<dbReference type="Proteomes" id="UP000008549">
    <property type="component" value="Unassembled WGS sequence"/>
</dbReference>
<dbReference type="PANTHER" id="PTHR22714:SF2">
    <property type="entry name" value="IONOTROPIC GLUTAMATE RECEPTOR L-GLUTAMATE AND GLYCINE-BINDING DOMAIN-CONTAINING PROTEIN"/>
    <property type="match status" value="1"/>
</dbReference>
<organism evidence="2 3">
    <name type="scientific">Caenorhabditis briggsae</name>
    <dbReference type="NCBI Taxonomy" id="6238"/>
    <lineage>
        <taxon>Eukaryota</taxon>
        <taxon>Metazoa</taxon>
        <taxon>Ecdysozoa</taxon>
        <taxon>Nematoda</taxon>
        <taxon>Chromadorea</taxon>
        <taxon>Rhabditida</taxon>
        <taxon>Rhabditina</taxon>
        <taxon>Rhabditomorpha</taxon>
        <taxon>Rhabditoidea</taxon>
        <taxon>Rhabditidae</taxon>
        <taxon>Peloderinae</taxon>
        <taxon>Caenorhabditis</taxon>
    </lineage>
</organism>
<dbReference type="CTD" id="8587004"/>
<dbReference type="SUPFAM" id="SSF53850">
    <property type="entry name" value="Periplasmic binding protein-like II"/>
    <property type="match status" value="1"/>
</dbReference>
<dbReference type="WormBase" id="CBG10995">
    <property type="protein sequence ID" value="CBP48886"/>
    <property type="gene ID" value="WBGene00032211"/>
</dbReference>
<dbReference type="STRING" id="6238.A8XC04"/>
<name>A8XC04_CAEBR</name>
<accession>A8XC04</accession>
<keyword evidence="3" id="KW-1185">Reference proteome</keyword>
<dbReference type="KEGG" id="cbr:CBG_10995"/>
<protein>
    <submittedName>
        <fullName evidence="2">Protein CBG10995</fullName>
    </submittedName>
</protein>